<keyword evidence="2" id="KW-1185">Reference proteome</keyword>
<dbReference type="AlphaFoldDB" id="A0A1I4P5Q9"/>
<evidence type="ECO:0000313" key="2">
    <source>
        <dbReference type="Proteomes" id="UP000199561"/>
    </source>
</evidence>
<gene>
    <name evidence="1" type="ORF">SAMN05421880_11011</name>
</gene>
<proteinExistence type="predicted"/>
<name>A0A1I4P5Q9_9PROT</name>
<evidence type="ECO:0008006" key="3">
    <source>
        <dbReference type="Google" id="ProtNLM"/>
    </source>
</evidence>
<sequence>MKLNQQNKKIRALLFTTLMLGLASCGEQQESNKVTSKTQLKGPTTGILMDAGPVAGIAYTTSSGTTGTTDAQGVYHYNHGDNIKFQLGGLVIGEIKGTGMTTPIELAGENENKLRNLSTLLQSLDSDNDLSTGILIPAEAASTIKSNMSLESDPTVFANSAVLQAAREAASISGQMVSAEEAHANFLAQGVNLLSQHVWVKYDDSSASIIRIAADGSGEYLQGEATADDSCDENRVCGGGTIFKAGVEFGIASASELDARGFKLDSSPSVDTNLRAGLSHPRPTWRIHTDGHELIISDIVVAQREREKSSLFGELFHIARPLELSSDDEPIPTEIKEKRYARMDNQANGIIGAWALDNQSVKTKLILFFPNNRLMLVDPTGDTFHAEASECGNPGIEFASYNYDATSNILNARSFIYDTNGCVGLSGGADKPVTFNINASGQTAILTRQGEAPVTLYRVSN</sequence>
<accession>A0A1I4P5Q9</accession>
<protein>
    <recommendedName>
        <fullName evidence="3">Adhesin</fullName>
    </recommendedName>
</protein>
<dbReference type="RefSeq" id="WP_090667829.1">
    <property type="nucleotide sequence ID" value="NZ_FOUF01000010.1"/>
</dbReference>
<organism evidence="1 2">
    <name type="scientific">Nitrosomonas nitrosa</name>
    <dbReference type="NCBI Taxonomy" id="52442"/>
    <lineage>
        <taxon>Bacteria</taxon>
        <taxon>Pseudomonadati</taxon>
        <taxon>Pseudomonadota</taxon>
        <taxon>Betaproteobacteria</taxon>
        <taxon>Nitrosomonadales</taxon>
        <taxon>Nitrosomonadaceae</taxon>
        <taxon>Nitrosomonas</taxon>
    </lineage>
</organism>
<dbReference type="STRING" id="52442.SAMN05421880_11011"/>
<dbReference type="Proteomes" id="UP000199561">
    <property type="component" value="Unassembled WGS sequence"/>
</dbReference>
<dbReference type="EMBL" id="FOUF01000010">
    <property type="protein sequence ID" value="SFM23069.1"/>
    <property type="molecule type" value="Genomic_DNA"/>
</dbReference>
<reference evidence="1 2" key="1">
    <citation type="submission" date="2016-10" db="EMBL/GenBank/DDBJ databases">
        <authorList>
            <person name="de Groot N.N."/>
        </authorList>
    </citation>
    <scope>NUCLEOTIDE SEQUENCE [LARGE SCALE GENOMIC DNA]</scope>
    <source>
        <strain evidence="1 2">Nm146</strain>
    </source>
</reference>
<evidence type="ECO:0000313" key="1">
    <source>
        <dbReference type="EMBL" id="SFM23069.1"/>
    </source>
</evidence>
<dbReference type="PROSITE" id="PS51257">
    <property type="entry name" value="PROKAR_LIPOPROTEIN"/>
    <property type="match status" value="1"/>
</dbReference>